<dbReference type="InterPro" id="IPR009057">
    <property type="entry name" value="Homeodomain-like_sf"/>
</dbReference>
<comment type="caution">
    <text evidence="2">The sequence shown here is derived from an EMBL/GenBank/DDBJ whole genome shotgun (WGS) entry which is preliminary data.</text>
</comment>
<dbReference type="InterPro" id="IPR036388">
    <property type="entry name" value="WH-like_DNA-bd_sf"/>
</dbReference>
<proteinExistence type="predicted"/>
<dbReference type="PANTHER" id="PTHR30514">
    <property type="entry name" value="GLUCOKINASE"/>
    <property type="match status" value="1"/>
</dbReference>
<dbReference type="RefSeq" id="WP_310234196.1">
    <property type="nucleotide sequence ID" value="NZ_JAVDUP010000006.1"/>
</dbReference>
<dbReference type="InterPro" id="IPR047640">
    <property type="entry name" value="RpiR-like"/>
</dbReference>
<feature type="domain" description="HTH rpiR-type" evidence="1">
    <location>
        <begin position="16"/>
        <end position="92"/>
    </location>
</feature>
<accession>A0ABU1SVY7</accession>
<name>A0ABU1SVY7_9HYPH</name>
<dbReference type="GO" id="GO:0003677">
    <property type="term" value="F:DNA binding"/>
    <property type="evidence" value="ECO:0007669"/>
    <property type="project" value="UniProtKB-KW"/>
</dbReference>
<evidence type="ECO:0000313" key="3">
    <source>
        <dbReference type="Proteomes" id="UP001250791"/>
    </source>
</evidence>
<reference evidence="2 3" key="1">
    <citation type="submission" date="2023-07" db="EMBL/GenBank/DDBJ databases">
        <title>Sorghum-associated microbial communities from plants grown in Nebraska, USA.</title>
        <authorList>
            <person name="Schachtman D."/>
        </authorList>
    </citation>
    <scope>NUCLEOTIDE SEQUENCE [LARGE SCALE GENOMIC DNA]</scope>
    <source>
        <strain evidence="2 3">3199</strain>
    </source>
</reference>
<keyword evidence="2" id="KW-0238">DNA-binding</keyword>
<gene>
    <name evidence="2" type="ORF">J2W52_004774</name>
</gene>
<dbReference type="SUPFAM" id="SSF46689">
    <property type="entry name" value="Homeodomain-like"/>
    <property type="match status" value="1"/>
</dbReference>
<protein>
    <submittedName>
        <fullName evidence="2">DNA-binding MurR/RpiR family transcriptional regulator</fullName>
    </submittedName>
</protein>
<dbReference type="Proteomes" id="UP001250791">
    <property type="component" value="Unassembled WGS sequence"/>
</dbReference>
<evidence type="ECO:0000313" key="2">
    <source>
        <dbReference type="EMBL" id="MDR6903141.1"/>
    </source>
</evidence>
<dbReference type="Gene3D" id="1.10.10.10">
    <property type="entry name" value="Winged helix-like DNA-binding domain superfamily/Winged helix DNA-binding domain"/>
    <property type="match status" value="1"/>
</dbReference>
<dbReference type="Pfam" id="PF01418">
    <property type="entry name" value="HTH_6"/>
    <property type="match status" value="1"/>
</dbReference>
<dbReference type="PROSITE" id="PS51071">
    <property type="entry name" value="HTH_RPIR"/>
    <property type="match status" value="1"/>
</dbReference>
<keyword evidence="3" id="KW-1185">Reference proteome</keyword>
<dbReference type="PANTHER" id="PTHR30514:SF18">
    <property type="entry name" value="RPIR-FAMILY TRANSCRIPTIONAL REGULATOR"/>
    <property type="match status" value="1"/>
</dbReference>
<dbReference type="InterPro" id="IPR000281">
    <property type="entry name" value="HTH_RpiR"/>
</dbReference>
<sequence length="96" mass="11191">MLDKVSDNDRFPRTLQQLKKLIAQGEIQFPPQLERVVKRILEEPDLIAFESAATVAKECSVSQTTVTRLSVHLGLRTFRNLKKLCEHHVRRRFNHL</sequence>
<evidence type="ECO:0000259" key="1">
    <source>
        <dbReference type="PROSITE" id="PS51071"/>
    </source>
</evidence>
<dbReference type="EMBL" id="JAVDUP010000006">
    <property type="protein sequence ID" value="MDR6903141.1"/>
    <property type="molecule type" value="Genomic_DNA"/>
</dbReference>
<organism evidence="2 3">
    <name type="scientific">Rhizobium miluonense</name>
    <dbReference type="NCBI Taxonomy" id="411945"/>
    <lineage>
        <taxon>Bacteria</taxon>
        <taxon>Pseudomonadati</taxon>
        <taxon>Pseudomonadota</taxon>
        <taxon>Alphaproteobacteria</taxon>
        <taxon>Hyphomicrobiales</taxon>
        <taxon>Rhizobiaceae</taxon>
        <taxon>Rhizobium/Agrobacterium group</taxon>
        <taxon>Rhizobium</taxon>
    </lineage>
</organism>